<feature type="domain" description="Uncharacterized protein TP-0789" evidence="1">
    <location>
        <begin position="13"/>
        <end position="194"/>
    </location>
</feature>
<dbReference type="EMBL" id="JRYO01000252">
    <property type="protein sequence ID" value="KHE90610.1"/>
    <property type="molecule type" value="Genomic_DNA"/>
</dbReference>
<dbReference type="Gene3D" id="2.50.20.10">
    <property type="entry name" value="Lipoprotein localisation LolA/LolB/LppX"/>
    <property type="match status" value="1"/>
</dbReference>
<dbReference type="Proteomes" id="UP000030652">
    <property type="component" value="Unassembled WGS sequence"/>
</dbReference>
<evidence type="ECO:0000313" key="3">
    <source>
        <dbReference type="Proteomes" id="UP000030652"/>
    </source>
</evidence>
<dbReference type="PATRIC" id="fig|237368.3.peg.3936"/>
<comment type="caution">
    <text evidence="2">The sequence shown here is derived from an EMBL/GenBank/DDBJ whole genome shotgun (WGS) entry which is preliminary data.</text>
</comment>
<reference evidence="2 3" key="1">
    <citation type="submission" date="2014-10" db="EMBL/GenBank/DDBJ databases">
        <title>Draft genome of anammox bacterium scalindua brodae, obtained using differential coverage binning of sequence data from two enrichment reactors.</title>
        <authorList>
            <person name="Speth D.R."/>
            <person name="Russ L."/>
            <person name="Kartal B."/>
            <person name="Op den Camp H.J."/>
            <person name="Dutilh B.E."/>
            <person name="Jetten M.S."/>
        </authorList>
    </citation>
    <scope>NUCLEOTIDE SEQUENCE [LARGE SCALE GENOMIC DNA]</scope>
    <source>
        <strain evidence="2">RU1</strain>
    </source>
</reference>
<sequence length="197" mass="22629">MGKRIDPTSAQQGRDKMFIRILAPAKEAGIGTLRIKNEMWNYLPNVEKTIKIPPSMMLRPWMGSDFANDDLVKESSIVNDYTHQIVSREDINGESVLKIEFTPKPDAPVIWGKLYHWVRENDFVPLREEYYNEKGKAIKILEYSDVGQVSDRVVPRTWTMKSLTNKGHSTTIKLLDVTYNQTIDSAVFSMVHLKSVQ</sequence>
<dbReference type="eggNOG" id="COG2834">
    <property type="taxonomic scope" value="Bacteria"/>
</dbReference>
<protein>
    <recommendedName>
        <fullName evidence="1">Uncharacterized protein TP-0789 domain-containing protein</fullName>
    </recommendedName>
</protein>
<organism evidence="2 3">
    <name type="scientific">Candidatus Scalindua brodae</name>
    <dbReference type="NCBI Taxonomy" id="237368"/>
    <lineage>
        <taxon>Bacteria</taxon>
        <taxon>Pseudomonadati</taxon>
        <taxon>Planctomycetota</taxon>
        <taxon>Candidatus Brocadiia</taxon>
        <taxon>Candidatus Brocadiales</taxon>
        <taxon>Candidatus Scalinduaceae</taxon>
        <taxon>Candidatus Scalindua</taxon>
    </lineage>
</organism>
<dbReference type="Pfam" id="PF17131">
    <property type="entry name" value="LolA_like"/>
    <property type="match status" value="1"/>
</dbReference>
<proteinExistence type="predicted"/>
<dbReference type="CDD" id="cd16329">
    <property type="entry name" value="LolA_like"/>
    <property type="match status" value="1"/>
</dbReference>
<gene>
    <name evidence="2" type="ORF">SCABRO_03654</name>
</gene>
<name>A0A0B0EIS1_9BACT</name>
<dbReference type="AlphaFoldDB" id="A0A0B0EIS1"/>
<dbReference type="InterPro" id="IPR033399">
    <property type="entry name" value="TP_0789-like"/>
</dbReference>
<accession>A0A0B0EIS1</accession>
<evidence type="ECO:0000259" key="1">
    <source>
        <dbReference type="Pfam" id="PF17131"/>
    </source>
</evidence>
<evidence type="ECO:0000313" key="2">
    <source>
        <dbReference type="EMBL" id="KHE90610.1"/>
    </source>
</evidence>